<dbReference type="GO" id="GO:0005198">
    <property type="term" value="F:structural molecule activity"/>
    <property type="evidence" value="ECO:0007669"/>
    <property type="project" value="InterPro"/>
</dbReference>
<comment type="subcellular location">
    <subcellularLocation>
        <location evidence="1 4">Bacterial flagellum basal body</location>
    </subcellularLocation>
</comment>
<dbReference type="RefSeq" id="WP_267781528.1">
    <property type="nucleotide sequence ID" value="NZ_CP113089.1"/>
</dbReference>
<dbReference type="EMBL" id="CP113089">
    <property type="protein sequence ID" value="WAB81739.1"/>
    <property type="molecule type" value="Genomic_DNA"/>
</dbReference>
<dbReference type="GO" id="GO:0003774">
    <property type="term" value="F:cytoskeletal motor activity"/>
    <property type="evidence" value="ECO:0007669"/>
    <property type="project" value="InterPro"/>
</dbReference>
<accession>A0A9E8S990</accession>
<comment type="similarity">
    <text evidence="2 4">Belongs to the FliE family.</text>
</comment>
<evidence type="ECO:0000256" key="2">
    <source>
        <dbReference type="ARBA" id="ARBA00009272"/>
    </source>
</evidence>
<evidence type="ECO:0000256" key="4">
    <source>
        <dbReference type="HAMAP-Rule" id="MF_00724"/>
    </source>
</evidence>
<gene>
    <name evidence="4" type="primary">fliE</name>
    <name evidence="5" type="ORF">OVN18_01585</name>
</gene>
<dbReference type="HAMAP" id="MF_00724">
    <property type="entry name" value="FliE"/>
    <property type="match status" value="1"/>
</dbReference>
<dbReference type="KEGG" id="mdb:OVN18_01585"/>
<dbReference type="PRINTS" id="PR01006">
    <property type="entry name" value="FLGHOOKFLIE"/>
</dbReference>
<evidence type="ECO:0000313" key="5">
    <source>
        <dbReference type="EMBL" id="WAB81739.1"/>
    </source>
</evidence>
<keyword evidence="3 4" id="KW-0975">Bacterial flagellum</keyword>
<dbReference type="GO" id="GO:0071973">
    <property type="term" value="P:bacterial-type flagellum-dependent cell motility"/>
    <property type="evidence" value="ECO:0007669"/>
    <property type="project" value="InterPro"/>
</dbReference>
<evidence type="ECO:0000256" key="3">
    <source>
        <dbReference type="ARBA" id="ARBA00023143"/>
    </source>
</evidence>
<dbReference type="InterPro" id="IPR001624">
    <property type="entry name" value="FliE"/>
</dbReference>
<keyword evidence="6" id="KW-1185">Reference proteome</keyword>
<name>A0A9E8S990_9MICO</name>
<protein>
    <recommendedName>
        <fullName evidence="4">Flagellar hook-basal body complex protein FliE</fullName>
    </recommendedName>
</protein>
<dbReference type="PANTHER" id="PTHR34653:SF1">
    <property type="entry name" value="FLAGELLAR HOOK-BASAL BODY COMPLEX PROTEIN FLIE"/>
    <property type="match status" value="1"/>
</dbReference>
<dbReference type="GO" id="GO:0009425">
    <property type="term" value="C:bacterial-type flagellum basal body"/>
    <property type="evidence" value="ECO:0007669"/>
    <property type="project" value="UniProtKB-SubCell"/>
</dbReference>
<keyword evidence="5" id="KW-0969">Cilium</keyword>
<dbReference type="PANTHER" id="PTHR34653">
    <property type="match status" value="1"/>
</dbReference>
<reference evidence="5" key="1">
    <citation type="submission" date="2022-11" db="EMBL/GenBank/DDBJ databases">
        <title>Description of Microcella daejonensis nov. sp, isolated from riverside soil.</title>
        <authorList>
            <person name="Molina K.M."/>
            <person name="Kim S.B."/>
        </authorList>
    </citation>
    <scope>NUCLEOTIDE SEQUENCE</scope>
    <source>
        <strain evidence="5">MMS21-STM12</strain>
    </source>
</reference>
<keyword evidence="5" id="KW-0282">Flagellum</keyword>
<organism evidence="5 6">
    <name type="scientific">Microcella daejeonensis</name>
    <dbReference type="NCBI Taxonomy" id="2994971"/>
    <lineage>
        <taxon>Bacteria</taxon>
        <taxon>Bacillati</taxon>
        <taxon>Actinomycetota</taxon>
        <taxon>Actinomycetes</taxon>
        <taxon>Micrococcales</taxon>
        <taxon>Microbacteriaceae</taxon>
        <taxon>Microcella</taxon>
    </lineage>
</organism>
<proteinExistence type="inferred from homology"/>
<sequence>MPIAPLSPLGGITPPEPAVAAIGAPPAADGGSGFAGQLAGAVDEAQRLGAESNSLALAAVTGDLTDLHAATIASSRASLTLEVMTTMRNKGIEAFNDVMRMQA</sequence>
<dbReference type="AlphaFoldDB" id="A0A9E8S990"/>
<keyword evidence="5" id="KW-0966">Cell projection</keyword>
<evidence type="ECO:0000313" key="6">
    <source>
        <dbReference type="Proteomes" id="UP001164706"/>
    </source>
</evidence>
<dbReference type="Proteomes" id="UP001164706">
    <property type="component" value="Chromosome"/>
</dbReference>
<dbReference type="Pfam" id="PF02049">
    <property type="entry name" value="FliE"/>
    <property type="match status" value="1"/>
</dbReference>
<evidence type="ECO:0000256" key="1">
    <source>
        <dbReference type="ARBA" id="ARBA00004117"/>
    </source>
</evidence>